<dbReference type="InterPro" id="IPR001375">
    <property type="entry name" value="Peptidase_S9_cat"/>
</dbReference>
<dbReference type="SUPFAM" id="SSF82171">
    <property type="entry name" value="DPP6 N-terminal domain-like"/>
    <property type="match status" value="1"/>
</dbReference>
<dbReference type="eggNOG" id="COG1506">
    <property type="taxonomic scope" value="Bacteria"/>
</dbReference>
<reference evidence="2 3" key="1">
    <citation type="submission" date="2012-07" db="EMBL/GenBank/DDBJ databases">
        <title>The Genome Sequence of Actinomyces neuii subsp. anitratus BVS029A5.</title>
        <authorList>
            <consortium name="The Broad Institute Genome Sequencing Platform"/>
            <person name="Earl A."/>
            <person name="Ward D."/>
            <person name="Feldgarden M."/>
            <person name="Gevers D."/>
            <person name="Saerens B."/>
            <person name="Vaneechoutte M."/>
            <person name="Walker B."/>
            <person name="Young S.K."/>
            <person name="Zeng Q."/>
            <person name="Gargeya S."/>
            <person name="Fitzgerald M."/>
            <person name="Haas B."/>
            <person name="Abouelleil A."/>
            <person name="Alvarado L."/>
            <person name="Arachchi H.M."/>
            <person name="Berlin A."/>
            <person name="Chapman S.B."/>
            <person name="Goldberg J."/>
            <person name="Griggs A."/>
            <person name="Gujja S."/>
            <person name="Hansen M."/>
            <person name="Howarth C."/>
            <person name="Imamovic A."/>
            <person name="Larimer J."/>
            <person name="McCowen C."/>
            <person name="Montmayeur A."/>
            <person name="Murphy C."/>
            <person name="Neiman D."/>
            <person name="Pearson M."/>
            <person name="Priest M."/>
            <person name="Roberts A."/>
            <person name="Saif S."/>
            <person name="Shea T."/>
            <person name="Sisk P."/>
            <person name="Sykes S."/>
            <person name="Wortman J."/>
            <person name="Nusbaum C."/>
            <person name="Birren B."/>
        </authorList>
    </citation>
    <scope>NUCLEOTIDE SEQUENCE [LARGE SCALE GENOMIC DNA]</scope>
    <source>
        <strain evidence="2 3">BVS029A5</strain>
    </source>
</reference>
<dbReference type="Gene3D" id="3.40.50.1820">
    <property type="entry name" value="alpha/beta hydrolase"/>
    <property type="match status" value="1"/>
</dbReference>
<dbReference type="GO" id="GO:0008236">
    <property type="term" value="F:serine-type peptidase activity"/>
    <property type="evidence" value="ECO:0007669"/>
    <property type="project" value="InterPro"/>
</dbReference>
<dbReference type="Proteomes" id="UP000006075">
    <property type="component" value="Unassembled WGS sequence"/>
</dbReference>
<dbReference type="InterPro" id="IPR029058">
    <property type="entry name" value="AB_hydrolase_fold"/>
</dbReference>
<dbReference type="PANTHER" id="PTHR43056:SF5">
    <property type="entry name" value="PEPTIDASE S9 PROLYL OLIGOPEPTIDASE CATALYTIC DOMAIN-CONTAINING PROTEIN"/>
    <property type="match status" value="1"/>
</dbReference>
<sequence>MVDFSVRILAISSPQHKNVSHGSKLDTMSEKTLKVSPYGTWTSELTTEVLNRRSFRLSQVRVSGDDTYWVETRSAQEGRNVLLRRRMDGRTEEVLPMTPDSELVDVRTKVHDYGGKAYTVIDNLIVVSHGGDGCLYKFDLDNPSAGLRRLTPKVAYRFADMTVDPVRGVVFAVLEDHTGAQSVANKLVSVPLDGSAARESSNIKVLWNEDDFVASPALSNAGEFLAFITWNRPQMNWNQAALHVAPLTFEGDFADHMVLLDDPEVSVTQPRWSLDDNLIHVDDSSGWANLYRTEGFVGANTAQGIASGDWKKNLRTRALHPSQKAFSAPEWRLGLHSYDNLDHDHLVAGWSEDGHFALGAIRLDNGQLETWETGWAPAGNVCCDDGRVVLLADSEQEPASIVQILDAKATVIRRAIESPLPKEDISSPQFLTWKNTDGSVCHGFFFVPTSASFKGPKRDKPPLIVTVHDGPTSANRAGLNLERQYWTNRGFAVLDVNFRGSTGYGRAYRDCLLGNWGIYDVDDVISGVRMLIEQGKVDKDKIAIRGSSTGATTALLAAAKSDLFTAVCSRHGICDLENVRDHAHKFASEYLGALLGATEDDDPKWKDRSPITWADQISASTLFIHGTDDPIVPVDQVRQMAQALQANGTTVESAEFTGEGHRLAKASSIGGSLQRELDFYRQVWGLKKA</sequence>
<feature type="domain" description="Peptidase S9 prolyl oligopeptidase catalytic" evidence="1">
    <location>
        <begin position="481"/>
        <end position="685"/>
    </location>
</feature>
<dbReference type="PATRIC" id="fig|888439.3.peg.376"/>
<dbReference type="Pfam" id="PF00326">
    <property type="entry name" value="Peptidase_S9"/>
    <property type="match status" value="1"/>
</dbReference>
<evidence type="ECO:0000259" key="1">
    <source>
        <dbReference type="Pfam" id="PF00326"/>
    </source>
</evidence>
<dbReference type="AlphaFoldDB" id="K0YWQ9"/>
<dbReference type="HOGENOM" id="CLU_012236_1_0_11"/>
<dbReference type="PANTHER" id="PTHR43056">
    <property type="entry name" value="PEPTIDASE S9 PROLYL OLIGOPEPTIDASE"/>
    <property type="match status" value="1"/>
</dbReference>
<evidence type="ECO:0000313" key="3">
    <source>
        <dbReference type="Proteomes" id="UP000006075"/>
    </source>
</evidence>
<dbReference type="GO" id="GO:0006508">
    <property type="term" value="P:proteolysis"/>
    <property type="evidence" value="ECO:0007669"/>
    <property type="project" value="InterPro"/>
</dbReference>
<gene>
    <name evidence="2" type="ORF">HMPREF9240_00370</name>
</gene>
<protein>
    <recommendedName>
        <fullName evidence="1">Peptidase S9 prolyl oligopeptidase catalytic domain-containing protein</fullName>
    </recommendedName>
</protein>
<organism evidence="2 3">
    <name type="scientific">Winkia neuii BV029A5</name>
    <dbReference type="NCBI Taxonomy" id="888439"/>
    <lineage>
        <taxon>Bacteria</taxon>
        <taxon>Bacillati</taxon>
        <taxon>Actinomycetota</taxon>
        <taxon>Actinomycetes</taxon>
        <taxon>Actinomycetales</taxon>
        <taxon>Actinomycetaceae</taxon>
        <taxon>Winkia</taxon>
    </lineage>
</organism>
<comment type="caution">
    <text evidence="2">The sequence shown here is derived from an EMBL/GenBank/DDBJ whole genome shotgun (WGS) entry which is preliminary data.</text>
</comment>
<keyword evidence="3" id="KW-1185">Reference proteome</keyword>
<evidence type="ECO:0000313" key="2">
    <source>
        <dbReference type="EMBL" id="EJZ88111.1"/>
    </source>
</evidence>
<dbReference type="SUPFAM" id="SSF53474">
    <property type="entry name" value="alpha/beta-Hydrolases"/>
    <property type="match status" value="1"/>
</dbReference>
<dbReference type="InterPro" id="IPR050585">
    <property type="entry name" value="Xaa-Pro_dipeptidyl-ppase/CocE"/>
</dbReference>
<accession>K0YWQ9</accession>
<dbReference type="EMBL" id="AGWP01000002">
    <property type="protein sequence ID" value="EJZ88111.1"/>
    <property type="molecule type" value="Genomic_DNA"/>
</dbReference>
<proteinExistence type="predicted"/>
<name>K0YWQ9_9ACTO</name>